<evidence type="ECO:0000256" key="6">
    <source>
        <dbReference type="ARBA" id="ARBA00023125"/>
    </source>
</evidence>
<evidence type="ECO:0000313" key="9">
    <source>
        <dbReference type="EMBL" id="WAB82601.1"/>
    </source>
</evidence>
<dbReference type="InterPro" id="IPR036590">
    <property type="entry name" value="SRAP-like"/>
</dbReference>
<keyword evidence="6" id="KW-0238">DNA-binding</keyword>
<dbReference type="SUPFAM" id="SSF143081">
    <property type="entry name" value="BB1717-like"/>
    <property type="match status" value="1"/>
</dbReference>
<dbReference type="AlphaFoldDB" id="A0A9E8MN80"/>
<keyword evidence="5" id="KW-0190">Covalent protein-DNA linkage</keyword>
<proteinExistence type="inferred from homology"/>
<dbReference type="GO" id="GO:0106300">
    <property type="term" value="P:protein-DNA covalent cross-linking repair"/>
    <property type="evidence" value="ECO:0007669"/>
    <property type="project" value="InterPro"/>
</dbReference>
<dbReference type="GO" id="GO:0003697">
    <property type="term" value="F:single-stranded DNA binding"/>
    <property type="evidence" value="ECO:0007669"/>
    <property type="project" value="InterPro"/>
</dbReference>
<dbReference type="PANTHER" id="PTHR13604">
    <property type="entry name" value="DC12-RELATED"/>
    <property type="match status" value="1"/>
</dbReference>
<dbReference type="Gene3D" id="3.90.1680.10">
    <property type="entry name" value="SOS response associated peptidase-like"/>
    <property type="match status" value="1"/>
</dbReference>
<gene>
    <name evidence="9" type="ORF">OVN18_06275</name>
</gene>
<evidence type="ECO:0000256" key="5">
    <source>
        <dbReference type="ARBA" id="ARBA00023124"/>
    </source>
</evidence>
<keyword evidence="7" id="KW-0456">Lyase</keyword>
<dbReference type="PANTHER" id="PTHR13604:SF0">
    <property type="entry name" value="ABASIC SITE PROCESSING PROTEIN HMCES"/>
    <property type="match status" value="1"/>
</dbReference>
<evidence type="ECO:0000256" key="3">
    <source>
        <dbReference type="ARBA" id="ARBA00022763"/>
    </source>
</evidence>
<dbReference type="InterPro" id="IPR003738">
    <property type="entry name" value="SRAP"/>
</dbReference>
<comment type="similarity">
    <text evidence="1 8">Belongs to the SOS response-associated peptidase family.</text>
</comment>
<sequence>MCGRYANTKSGEELGRYFEADEVDAVAMPPSWNIAPTQQVPIVVDRLPKDDPEGVPSRFVTSARWSLVPRFAKELVSKYPTFNARSETVAEKASFKSSLVRSRAILPADGYYEWHTVEGADGKPIKTPHWIHDPVEGELAFAGLYSWWRPPVAEGAAPGPWMLTATMLTRAAHGPAASIHDRAPVMLPRETWDDWLDPTIEGDEALVEMIVSESDQVLERLQLHAVAPLRGDGPELIRPLG</sequence>
<evidence type="ECO:0000256" key="1">
    <source>
        <dbReference type="ARBA" id="ARBA00008136"/>
    </source>
</evidence>
<dbReference type="GO" id="GO:0008233">
    <property type="term" value="F:peptidase activity"/>
    <property type="evidence" value="ECO:0007669"/>
    <property type="project" value="UniProtKB-KW"/>
</dbReference>
<dbReference type="RefSeq" id="WP_267782755.1">
    <property type="nucleotide sequence ID" value="NZ_CP113089.1"/>
</dbReference>
<evidence type="ECO:0000256" key="8">
    <source>
        <dbReference type="RuleBase" id="RU364100"/>
    </source>
</evidence>
<evidence type="ECO:0000256" key="7">
    <source>
        <dbReference type="ARBA" id="ARBA00023239"/>
    </source>
</evidence>
<evidence type="ECO:0000256" key="2">
    <source>
        <dbReference type="ARBA" id="ARBA00022670"/>
    </source>
</evidence>
<keyword evidence="2 8" id="KW-0645">Protease</keyword>
<dbReference type="EC" id="3.4.-.-" evidence="8"/>
<evidence type="ECO:0000256" key="4">
    <source>
        <dbReference type="ARBA" id="ARBA00022801"/>
    </source>
</evidence>
<keyword evidence="3" id="KW-0227">DNA damage</keyword>
<evidence type="ECO:0000313" key="10">
    <source>
        <dbReference type="Proteomes" id="UP001164706"/>
    </source>
</evidence>
<organism evidence="9 10">
    <name type="scientific">Microcella daejeonensis</name>
    <dbReference type="NCBI Taxonomy" id="2994971"/>
    <lineage>
        <taxon>Bacteria</taxon>
        <taxon>Bacillati</taxon>
        <taxon>Actinomycetota</taxon>
        <taxon>Actinomycetes</taxon>
        <taxon>Micrococcales</taxon>
        <taxon>Microbacteriaceae</taxon>
        <taxon>Microcella</taxon>
    </lineage>
</organism>
<reference evidence="9" key="1">
    <citation type="submission" date="2022-11" db="EMBL/GenBank/DDBJ databases">
        <title>Description of Microcella daejonensis nov. sp, isolated from riverside soil.</title>
        <authorList>
            <person name="Molina K.M."/>
            <person name="Kim S.B."/>
        </authorList>
    </citation>
    <scope>NUCLEOTIDE SEQUENCE</scope>
    <source>
        <strain evidence="9">MMS21-STM12</strain>
    </source>
</reference>
<dbReference type="GO" id="GO:0016829">
    <property type="term" value="F:lyase activity"/>
    <property type="evidence" value="ECO:0007669"/>
    <property type="project" value="UniProtKB-KW"/>
</dbReference>
<dbReference type="GO" id="GO:0006508">
    <property type="term" value="P:proteolysis"/>
    <property type="evidence" value="ECO:0007669"/>
    <property type="project" value="UniProtKB-KW"/>
</dbReference>
<name>A0A9E8MN80_9MICO</name>
<dbReference type="Pfam" id="PF02586">
    <property type="entry name" value="SRAP"/>
    <property type="match status" value="1"/>
</dbReference>
<keyword evidence="10" id="KW-1185">Reference proteome</keyword>
<keyword evidence="4 8" id="KW-0378">Hydrolase</keyword>
<dbReference type="Proteomes" id="UP001164706">
    <property type="component" value="Chromosome"/>
</dbReference>
<dbReference type="KEGG" id="mdb:OVN18_06275"/>
<dbReference type="EMBL" id="CP113089">
    <property type="protein sequence ID" value="WAB82601.1"/>
    <property type="molecule type" value="Genomic_DNA"/>
</dbReference>
<protein>
    <recommendedName>
        <fullName evidence="8">Abasic site processing protein</fullName>
        <ecNumber evidence="8">3.4.-.-</ecNumber>
    </recommendedName>
</protein>
<accession>A0A9E8MN80</accession>